<dbReference type="SUPFAM" id="SSF51556">
    <property type="entry name" value="Metallo-dependent hydrolases"/>
    <property type="match status" value="1"/>
</dbReference>
<reference evidence="3" key="1">
    <citation type="submission" date="2020-05" db="EMBL/GenBank/DDBJ databases">
        <authorList>
            <person name="Chiriac C."/>
            <person name="Salcher M."/>
            <person name="Ghai R."/>
            <person name="Kavagutti S V."/>
        </authorList>
    </citation>
    <scope>NUCLEOTIDE SEQUENCE</scope>
</reference>
<feature type="region of interest" description="Disordered" evidence="1">
    <location>
        <begin position="162"/>
        <end position="181"/>
    </location>
</feature>
<proteinExistence type="predicted"/>
<sequence length="548" mass="58208">MRTTVFRHGTLFDGHRHRGRADVAVRAGRVLAVGEPGSLDRDLGADLGADVAEVDLAGGLLAPGFVDAHVHTVQGGLERIRCDLSGLRTREEYLAEIRAYAERHPDLPWILGGGWAMSAFPGGTPTAADLDAVVPDRPVILPNRDHHGAWVNSRALEIAGITRDTPDPEHGRFERDADGRPTGTLHEAAMAVVARHVPDVPEADYDAALLAGQAYLHSLGVTGWQDAIVGAYAGMDDPGPTYRRAARAGTLTGDVVGALWWDRERGLEQVADLVARREAYSHGRFRATSVKIMQDGVAENGTAALLEPYLDRCGHPTANTGHSFVEPGALRAAVVALAAEDFQVHVHGIGDRGVREALDALAGALAAVPGGRHHIAHLQLVHPDDVARFAQLGVAANMQALWACLDDQMIDLTLPFIGAERASWQYPFGSLHRAGARLVAGSDWPVSTPDPLQAIHVAVNRWAYGEEGRAGSEAFLPEQAIALEAAFAAYTSGSAWINHRDDAGVVRPGAVADLVVLDRDPFVGPGAEIGAARVVSTWVDGAPVFEAG</sequence>
<dbReference type="EMBL" id="CAEZXR010000015">
    <property type="protein sequence ID" value="CAB4688130.1"/>
    <property type="molecule type" value="Genomic_DNA"/>
</dbReference>
<dbReference type="InterPro" id="IPR032466">
    <property type="entry name" value="Metal_Hydrolase"/>
</dbReference>
<evidence type="ECO:0000259" key="2">
    <source>
        <dbReference type="Pfam" id="PF07969"/>
    </source>
</evidence>
<dbReference type="Gene3D" id="3.20.20.140">
    <property type="entry name" value="Metal-dependent hydrolases"/>
    <property type="match status" value="1"/>
</dbReference>
<feature type="domain" description="Amidohydrolase 3" evidence="2">
    <location>
        <begin position="53"/>
        <end position="545"/>
    </location>
</feature>
<organism evidence="3">
    <name type="scientific">freshwater metagenome</name>
    <dbReference type="NCBI Taxonomy" id="449393"/>
    <lineage>
        <taxon>unclassified sequences</taxon>
        <taxon>metagenomes</taxon>
        <taxon>ecological metagenomes</taxon>
    </lineage>
</organism>
<dbReference type="InterPro" id="IPR011059">
    <property type="entry name" value="Metal-dep_hydrolase_composite"/>
</dbReference>
<dbReference type="InterPro" id="IPR013108">
    <property type="entry name" value="Amidohydro_3"/>
</dbReference>
<dbReference type="PANTHER" id="PTHR22642:SF2">
    <property type="entry name" value="PROTEIN LONG AFTER FAR-RED 3"/>
    <property type="match status" value="1"/>
</dbReference>
<dbReference type="Gene3D" id="2.30.40.10">
    <property type="entry name" value="Urease, subunit C, domain 1"/>
    <property type="match status" value="1"/>
</dbReference>
<dbReference type="AlphaFoldDB" id="A0A6J6NN92"/>
<dbReference type="Gene3D" id="3.10.310.70">
    <property type="match status" value="1"/>
</dbReference>
<protein>
    <submittedName>
        <fullName evidence="3">Unannotated protein</fullName>
    </submittedName>
</protein>
<dbReference type="InterPro" id="IPR033932">
    <property type="entry name" value="YtcJ-like"/>
</dbReference>
<feature type="compositionally biased region" description="Basic and acidic residues" evidence="1">
    <location>
        <begin position="164"/>
        <end position="179"/>
    </location>
</feature>
<dbReference type="GO" id="GO:0016810">
    <property type="term" value="F:hydrolase activity, acting on carbon-nitrogen (but not peptide) bonds"/>
    <property type="evidence" value="ECO:0007669"/>
    <property type="project" value="InterPro"/>
</dbReference>
<evidence type="ECO:0000313" key="3">
    <source>
        <dbReference type="EMBL" id="CAB4688130.1"/>
    </source>
</evidence>
<gene>
    <name evidence="3" type="ORF">UFOPK2579_00231</name>
</gene>
<dbReference type="Pfam" id="PF07969">
    <property type="entry name" value="Amidohydro_3"/>
    <property type="match status" value="1"/>
</dbReference>
<dbReference type="PANTHER" id="PTHR22642">
    <property type="entry name" value="IMIDAZOLONEPROPIONASE"/>
    <property type="match status" value="1"/>
</dbReference>
<dbReference type="SUPFAM" id="SSF51338">
    <property type="entry name" value="Composite domain of metallo-dependent hydrolases"/>
    <property type="match status" value="1"/>
</dbReference>
<name>A0A6J6NN92_9ZZZZ</name>
<evidence type="ECO:0000256" key="1">
    <source>
        <dbReference type="SAM" id="MobiDB-lite"/>
    </source>
</evidence>
<accession>A0A6J6NN92</accession>
<dbReference type="CDD" id="cd01300">
    <property type="entry name" value="YtcJ_like"/>
    <property type="match status" value="1"/>
</dbReference>